<evidence type="ECO:0000256" key="6">
    <source>
        <dbReference type="ARBA" id="ARBA00020771"/>
    </source>
</evidence>
<evidence type="ECO:0000256" key="5">
    <source>
        <dbReference type="ARBA" id="ARBA00012053"/>
    </source>
</evidence>
<feature type="binding site" evidence="13">
    <location>
        <position position="311"/>
    </location>
    <ligand>
        <name>5-aminolevulinate</name>
        <dbReference type="ChEBI" id="CHEBI:356416"/>
        <label>2</label>
    </ligand>
</feature>
<dbReference type="PANTHER" id="PTHR11458:SF0">
    <property type="entry name" value="DELTA-AMINOLEVULINIC ACID DEHYDRATASE"/>
    <property type="match status" value="1"/>
</dbReference>
<dbReference type="Pfam" id="PF00490">
    <property type="entry name" value="ALAD"/>
    <property type="match status" value="1"/>
</dbReference>
<dbReference type="SMART" id="SM01004">
    <property type="entry name" value="ALAD"/>
    <property type="match status" value="1"/>
</dbReference>
<dbReference type="CDD" id="cd00384">
    <property type="entry name" value="ALAD_PBGS"/>
    <property type="match status" value="1"/>
</dbReference>
<evidence type="ECO:0000256" key="1">
    <source>
        <dbReference type="ARBA" id="ARBA00001947"/>
    </source>
</evidence>
<keyword evidence="8 16" id="KW-0456">Lyase</keyword>
<dbReference type="GO" id="GO:0006783">
    <property type="term" value="P:heme biosynthetic process"/>
    <property type="evidence" value="ECO:0007669"/>
    <property type="project" value="UniProtKB-KW"/>
</dbReference>
<dbReference type="PRINTS" id="PR00144">
    <property type="entry name" value="DALDHYDRTASE"/>
</dbReference>
<keyword evidence="9 16" id="KW-0627">Porphyrin biosynthesis</keyword>
<dbReference type="GO" id="GO:0004655">
    <property type="term" value="F:porphobilinogen synthase activity"/>
    <property type="evidence" value="ECO:0007669"/>
    <property type="project" value="UniProtKB-EC"/>
</dbReference>
<evidence type="ECO:0000256" key="13">
    <source>
        <dbReference type="PIRSR" id="PIRSR001415-2"/>
    </source>
</evidence>
<evidence type="ECO:0000256" key="10">
    <source>
        <dbReference type="ARBA" id="ARBA00025628"/>
    </source>
</evidence>
<evidence type="ECO:0000256" key="9">
    <source>
        <dbReference type="ARBA" id="ARBA00023244"/>
    </source>
</evidence>
<dbReference type="PIRSF" id="PIRSF001415">
    <property type="entry name" value="Porphbilin_synth"/>
    <property type="match status" value="1"/>
</dbReference>
<feature type="active site" description="Schiff-base intermediate with substrate" evidence="12">
    <location>
        <position position="194"/>
    </location>
</feature>
<evidence type="ECO:0000256" key="8">
    <source>
        <dbReference type="ARBA" id="ARBA00023239"/>
    </source>
</evidence>
<feature type="binding site" evidence="15">
    <location>
        <position position="232"/>
    </location>
    <ligand>
        <name>Mg(2+)</name>
        <dbReference type="ChEBI" id="CHEBI:18420"/>
    </ligand>
</feature>
<dbReference type="GO" id="GO:0005829">
    <property type="term" value="C:cytosol"/>
    <property type="evidence" value="ECO:0007669"/>
    <property type="project" value="TreeGrafter"/>
</dbReference>
<sequence length="325" mass="35879">MSFYRGRRLRRNAVIRSMVRETVLQAQDLIYPIFVEEGRRGKAPIAAMPGIHQYGLDALQEVVEEMQACGVRACILFGIPEHKDHAGSSASDPHGIVQEAIRTLKRLDPQLYVIADVCMCEYTDHGHCGILDAHGEVMNDETLTHLCRIALSYAHAGADMVAPSDMMDGHIQALRSALDEAGYVSLPIMGYSAKYASAYYGPFREAAHSAPAFGDRCAYQMDIGNRREAMREIAADIAEGADIIMVKPALAYLDVIHEASQRFDQPLCAYNVSGEYSMLRLAVDHGIVSEAIIMESLLAIKRAGAKLIITYFALEAARQLQEQRC</sequence>
<keyword evidence="15" id="KW-0460">Magnesium</keyword>
<comment type="cofactor">
    <cofactor evidence="1">
        <name>Zn(2+)</name>
        <dbReference type="ChEBI" id="CHEBI:29105"/>
    </cofactor>
</comment>
<evidence type="ECO:0000256" key="11">
    <source>
        <dbReference type="ARBA" id="ARBA00047651"/>
    </source>
</evidence>
<dbReference type="PANTHER" id="PTHR11458">
    <property type="entry name" value="DELTA-AMINOLEVULINIC ACID DEHYDRATASE"/>
    <property type="match status" value="1"/>
</dbReference>
<comment type="caution">
    <text evidence="18">The sequence shown here is derived from an EMBL/GenBank/DDBJ whole genome shotgun (WGS) entry which is preliminary data.</text>
</comment>
<gene>
    <name evidence="18" type="primary">hemB</name>
    <name evidence="18" type="ORF">H9702_08585</name>
</gene>
<evidence type="ECO:0000256" key="3">
    <source>
        <dbReference type="ARBA" id="ARBA00008055"/>
    </source>
</evidence>
<comment type="similarity">
    <text evidence="3 17">Belongs to the ALAD family.</text>
</comment>
<feature type="binding site" evidence="14">
    <location>
        <position position="128"/>
    </location>
    <ligand>
        <name>Zn(2+)</name>
        <dbReference type="ChEBI" id="CHEBI:29105"/>
        <note>catalytic</note>
    </ligand>
</feature>
<comment type="subunit">
    <text evidence="4 16">Homooctamer.</text>
</comment>
<dbReference type="Proteomes" id="UP000823896">
    <property type="component" value="Unassembled WGS sequence"/>
</dbReference>
<dbReference type="InterPro" id="IPR013785">
    <property type="entry name" value="Aldolase_TIM"/>
</dbReference>
<evidence type="ECO:0000313" key="19">
    <source>
        <dbReference type="Proteomes" id="UP000823896"/>
    </source>
</evidence>
<dbReference type="NCBIfam" id="NF006762">
    <property type="entry name" value="PRK09283.1"/>
    <property type="match status" value="1"/>
</dbReference>
<dbReference type="InterPro" id="IPR030656">
    <property type="entry name" value="ALAD_AS"/>
</dbReference>
<comment type="pathway">
    <text evidence="2">Porphyrin-containing compound metabolism; protoporphyrin-IX biosynthesis; coproporphyrinogen-III from 5-aminolevulinate: step 1/4.</text>
</comment>
<protein>
    <recommendedName>
        <fullName evidence="6 16">Delta-aminolevulinic acid dehydratase</fullName>
        <ecNumber evidence="5 16">4.2.1.24</ecNumber>
    </recommendedName>
</protein>
<reference evidence="18" key="2">
    <citation type="submission" date="2021-04" db="EMBL/GenBank/DDBJ databases">
        <authorList>
            <person name="Gilroy R."/>
        </authorList>
    </citation>
    <scope>NUCLEOTIDE SEQUENCE</scope>
    <source>
        <strain evidence="18">CHK187-11901</strain>
    </source>
</reference>
<proteinExistence type="inferred from homology"/>
<keyword evidence="14" id="KW-0862">Zinc</keyword>
<dbReference type="InterPro" id="IPR001731">
    <property type="entry name" value="ALAD"/>
</dbReference>
<keyword evidence="7" id="KW-0350">Heme biosynthesis</keyword>
<evidence type="ECO:0000256" key="12">
    <source>
        <dbReference type="PIRSR" id="PIRSR001415-1"/>
    </source>
</evidence>
<name>A0A9D2NRG8_9FIRM</name>
<feature type="active site" description="Schiff-base intermediate with substrate" evidence="12">
    <location>
        <position position="247"/>
    </location>
</feature>
<evidence type="ECO:0000256" key="4">
    <source>
        <dbReference type="ARBA" id="ARBA00011823"/>
    </source>
</evidence>
<dbReference type="GO" id="GO:0008270">
    <property type="term" value="F:zinc ion binding"/>
    <property type="evidence" value="ECO:0007669"/>
    <property type="project" value="TreeGrafter"/>
</dbReference>
<evidence type="ECO:0000313" key="18">
    <source>
        <dbReference type="EMBL" id="HJC37165.1"/>
    </source>
</evidence>
<dbReference type="FunFam" id="3.20.20.70:FF:000019">
    <property type="entry name" value="Delta-aminolevulinic acid dehydratase"/>
    <property type="match status" value="1"/>
</dbReference>
<dbReference type="Gene3D" id="3.20.20.70">
    <property type="entry name" value="Aldolase class I"/>
    <property type="match status" value="1"/>
</dbReference>
<keyword evidence="14" id="KW-0479">Metal-binding</keyword>
<organism evidence="18 19">
    <name type="scientific">Candidatus Merdibacter merdavium</name>
    <dbReference type="NCBI Taxonomy" id="2838692"/>
    <lineage>
        <taxon>Bacteria</taxon>
        <taxon>Bacillati</taxon>
        <taxon>Bacillota</taxon>
        <taxon>Erysipelotrichia</taxon>
        <taxon>Erysipelotrichales</taxon>
        <taxon>Erysipelotrichaceae</taxon>
        <taxon>Merdibacter</taxon>
    </lineage>
</organism>
<evidence type="ECO:0000256" key="16">
    <source>
        <dbReference type="RuleBase" id="RU000515"/>
    </source>
</evidence>
<dbReference type="PROSITE" id="PS00169">
    <property type="entry name" value="D_ALA_DEHYDRATASE"/>
    <property type="match status" value="1"/>
</dbReference>
<evidence type="ECO:0000256" key="2">
    <source>
        <dbReference type="ARBA" id="ARBA00004694"/>
    </source>
</evidence>
<accession>A0A9D2NRG8</accession>
<evidence type="ECO:0000256" key="15">
    <source>
        <dbReference type="PIRSR" id="PIRSR001415-5"/>
    </source>
</evidence>
<feature type="binding site" evidence="13">
    <location>
        <position position="204"/>
    </location>
    <ligand>
        <name>5-aminolevulinate</name>
        <dbReference type="ChEBI" id="CHEBI:356416"/>
        <label>1</label>
    </ligand>
</feature>
<dbReference type="EC" id="4.2.1.24" evidence="5 16"/>
<feature type="binding site" evidence="13">
    <location>
        <position position="273"/>
    </location>
    <ligand>
        <name>5-aminolevulinate</name>
        <dbReference type="ChEBI" id="CHEBI:356416"/>
        <label>2</label>
    </ligand>
</feature>
<evidence type="ECO:0000256" key="7">
    <source>
        <dbReference type="ARBA" id="ARBA00023133"/>
    </source>
</evidence>
<dbReference type="AlphaFoldDB" id="A0A9D2NRG8"/>
<dbReference type="EMBL" id="DWWM01000055">
    <property type="protein sequence ID" value="HJC37165.1"/>
    <property type="molecule type" value="Genomic_DNA"/>
</dbReference>
<feature type="binding site" evidence="14">
    <location>
        <position position="120"/>
    </location>
    <ligand>
        <name>Zn(2+)</name>
        <dbReference type="ChEBI" id="CHEBI:29105"/>
        <note>catalytic</note>
    </ligand>
</feature>
<reference evidence="18" key="1">
    <citation type="journal article" date="2021" name="PeerJ">
        <title>Extensive microbial diversity within the chicken gut microbiome revealed by metagenomics and culture.</title>
        <authorList>
            <person name="Gilroy R."/>
            <person name="Ravi A."/>
            <person name="Getino M."/>
            <person name="Pursley I."/>
            <person name="Horton D.L."/>
            <person name="Alikhan N.F."/>
            <person name="Baker D."/>
            <person name="Gharbi K."/>
            <person name="Hall N."/>
            <person name="Watson M."/>
            <person name="Adriaenssens E.M."/>
            <person name="Foster-Nyarko E."/>
            <person name="Jarju S."/>
            <person name="Secka A."/>
            <person name="Antonio M."/>
            <person name="Oren A."/>
            <person name="Chaudhuri R.R."/>
            <person name="La Ragione R."/>
            <person name="Hildebrand F."/>
            <person name="Pallen M.J."/>
        </authorList>
    </citation>
    <scope>NUCLEOTIDE SEQUENCE</scope>
    <source>
        <strain evidence="18">CHK187-11901</strain>
    </source>
</reference>
<feature type="binding site" evidence="13">
    <location>
        <position position="216"/>
    </location>
    <ligand>
        <name>5-aminolevulinate</name>
        <dbReference type="ChEBI" id="CHEBI:356416"/>
        <label>1</label>
    </ligand>
</feature>
<evidence type="ECO:0000256" key="17">
    <source>
        <dbReference type="RuleBase" id="RU004161"/>
    </source>
</evidence>
<comment type="function">
    <text evidence="10">Catalyzes an early step in the biosynthesis of tetrapyrroles. Binds two molecules of 5-aminolevulinate per subunit, each at a distinct site, and catalyzes their condensation to form porphobilinogen.</text>
</comment>
<dbReference type="SUPFAM" id="SSF51569">
    <property type="entry name" value="Aldolase"/>
    <property type="match status" value="1"/>
</dbReference>
<feature type="binding site" evidence="14">
    <location>
        <position position="118"/>
    </location>
    <ligand>
        <name>Zn(2+)</name>
        <dbReference type="ChEBI" id="CHEBI:29105"/>
        <note>catalytic</note>
    </ligand>
</feature>
<comment type="catalytic activity">
    <reaction evidence="11 16">
        <text>2 5-aminolevulinate = porphobilinogen + 2 H2O + H(+)</text>
        <dbReference type="Rhea" id="RHEA:24064"/>
        <dbReference type="ChEBI" id="CHEBI:15377"/>
        <dbReference type="ChEBI" id="CHEBI:15378"/>
        <dbReference type="ChEBI" id="CHEBI:58126"/>
        <dbReference type="ChEBI" id="CHEBI:356416"/>
        <dbReference type="EC" id="4.2.1.24"/>
    </reaction>
</comment>
<evidence type="ECO:0000256" key="14">
    <source>
        <dbReference type="PIRSR" id="PIRSR001415-3"/>
    </source>
</evidence>